<dbReference type="GO" id="GO:0016787">
    <property type="term" value="F:hydrolase activity"/>
    <property type="evidence" value="ECO:0007669"/>
    <property type="project" value="UniProtKB-KW"/>
</dbReference>
<dbReference type="NCBIfam" id="TIGR01076">
    <property type="entry name" value="sortase_fam"/>
    <property type="match status" value="1"/>
</dbReference>
<dbReference type="SUPFAM" id="SSF63817">
    <property type="entry name" value="Sortase"/>
    <property type="match status" value="1"/>
</dbReference>
<dbReference type="InterPro" id="IPR023365">
    <property type="entry name" value="Sortase_dom-sf"/>
</dbReference>
<accession>A0A1G2MIX0</accession>
<dbReference type="Gene3D" id="2.40.260.10">
    <property type="entry name" value="Sortase"/>
    <property type="match status" value="1"/>
</dbReference>
<organism evidence="2 3">
    <name type="scientific">Candidatus Taylorbacteria bacterium RIFCSPHIGHO2_02_49_25</name>
    <dbReference type="NCBI Taxonomy" id="1802305"/>
    <lineage>
        <taxon>Bacteria</taxon>
        <taxon>Candidatus Tayloriibacteriota</taxon>
    </lineage>
</organism>
<evidence type="ECO:0008006" key="4">
    <source>
        <dbReference type="Google" id="ProtNLM"/>
    </source>
</evidence>
<sequence>MNYYQFTAAWFLLFATLLVILSSFGVAPRDIRHMTDTVLHFFNATENAANEQTVLPQGYAVNKTAAALSYEVATPAIENIKPEKIVIEAIGVVSSIVHPETADTNVLDEALQRGVAQYPGSGYLNENSNIFLFGHSTGIPNVRNKAYGAFNKLSTLNVGDTIKLYAGDEVYEYAVTGVSRVKADEARVTFSTERKMLTLSTCNTFGKKEDRFVVTAEFVQQTQLTDGV</sequence>
<gene>
    <name evidence="2" type="ORF">A2W52_03625</name>
</gene>
<dbReference type="Proteomes" id="UP000176493">
    <property type="component" value="Unassembled WGS sequence"/>
</dbReference>
<dbReference type="Pfam" id="PF04203">
    <property type="entry name" value="Sortase"/>
    <property type="match status" value="1"/>
</dbReference>
<dbReference type="AlphaFoldDB" id="A0A1G2MIX0"/>
<dbReference type="InterPro" id="IPR005754">
    <property type="entry name" value="Sortase"/>
</dbReference>
<evidence type="ECO:0000313" key="3">
    <source>
        <dbReference type="Proteomes" id="UP000176493"/>
    </source>
</evidence>
<proteinExistence type="predicted"/>
<comment type="caution">
    <text evidence="2">The sequence shown here is derived from an EMBL/GenBank/DDBJ whole genome shotgun (WGS) entry which is preliminary data.</text>
</comment>
<reference evidence="2 3" key="1">
    <citation type="journal article" date="2016" name="Nat. Commun.">
        <title>Thousands of microbial genomes shed light on interconnected biogeochemical processes in an aquifer system.</title>
        <authorList>
            <person name="Anantharaman K."/>
            <person name="Brown C.T."/>
            <person name="Hug L.A."/>
            <person name="Sharon I."/>
            <person name="Castelle C.J."/>
            <person name="Probst A.J."/>
            <person name="Thomas B.C."/>
            <person name="Singh A."/>
            <person name="Wilkins M.J."/>
            <person name="Karaoz U."/>
            <person name="Brodie E.L."/>
            <person name="Williams K.H."/>
            <person name="Hubbard S.S."/>
            <person name="Banfield J.F."/>
        </authorList>
    </citation>
    <scope>NUCLEOTIDE SEQUENCE [LARGE SCALE GENOMIC DNA]</scope>
</reference>
<dbReference type="EMBL" id="MHRJ01000017">
    <property type="protein sequence ID" value="OHA22971.1"/>
    <property type="molecule type" value="Genomic_DNA"/>
</dbReference>
<name>A0A1G2MIX0_9BACT</name>
<protein>
    <recommendedName>
        <fullName evidence="4">Sortase</fullName>
    </recommendedName>
</protein>
<keyword evidence="1" id="KW-0378">Hydrolase</keyword>
<evidence type="ECO:0000313" key="2">
    <source>
        <dbReference type="EMBL" id="OHA22971.1"/>
    </source>
</evidence>
<evidence type="ECO:0000256" key="1">
    <source>
        <dbReference type="ARBA" id="ARBA00022801"/>
    </source>
</evidence>